<keyword evidence="21" id="KW-1185">Reference proteome</keyword>
<evidence type="ECO:0000256" key="10">
    <source>
        <dbReference type="ARBA" id="ARBA00022833"/>
    </source>
</evidence>
<keyword evidence="7" id="KW-0547">Nucleotide-binding</keyword>
<dbReference type="Pfam" id="PF11648">
    <property type="entry name" value="RIG-I_C-RD"/>
    <property type="match status" value="1"/>
</dbReference>
<protein>
    <recommendedName>
        <fullName evidence="3">RNA helicase</fullName>
        <ecNumber evidence="3">3.6.4.13</ecNumber>
    </recommendedName>
</protein>
<evidence type="ECO:0000256" key="6">
    <source>
        <dbReference type="ARBA" id="ARBA00022723"/>
    </source>
</evidence>
<evidence type="ECO:0000256" key="4">
    <source>
        <dbReference type="ARBA" id="ARBA00022490"/>
    </source>
</evidence>
<dbReference type="PROSITE" id="PS51789">
    <property type="entry name" value="RLR_CTR"/>
    <property type="match status" value="1"/>
</dbReference>
<organism evidence="20 21">
    <name type="scientific">Sinanodonta woodiana</name>
    <name type="common">Chinese pond mussel</name>
    <name type="synonym">Anodonta woodiana</name>
    <dbReference type="NCBI Taxonomy" id="1069815"/>
    <lineage>
        <taxon>Eukaryota</taxon>
        <taxon>Metazoa</taxon>
        <taxon>Spiralia</taxon>
        <taxon>Lophotrochozoa</taxon>
        <taxon>Mollusca</taxon>
        <taxon>Bivalvia</taxon>
        <taxon>Autobranchia</taxon>
        <taxon>Heteroconchia</taxon>
        <taxon>Palaeoheterodonta</taxon>
        <taxon>Unionida</taxon>
        <taxon>Unionoidea</taxon>
        <taxon>Unionidae</taxon>
        <taxon>Unioninae</taxon>
        <taxon>Sinanodonta</taxon>
    </lineage>
</organism>
<evidence type="ECO:0000313" key="20">
    <source>
        <dbReference type="EMBL" id="KAL3863070.1"/>
    </source>
</evidence>
<dbReference type="InterPro" id="IPR027417">
    <property type="entry name" value="P-loop_NTPase"/>
</dbReference>
<evidence type="ECO:0000256" key="11">
    <source>
        <dbReference type="ARBA" id="ARBA00022840"/>
    </source>
</evidence>
<evidence type="ECO:0000256" key="13">
    <source>
        <dbReference type="ARBA" id="ARBA00022884"/>
    </source>
</evidence>
<dbReference type="InterPro" id="IPR051363">
    <property type="entry name" value="RLR_Helicase"/>
</dbReference>
<keyword evidence="9" id="KW-0347">Helicase</keyword>
<keyword evidence="13" id="KW-0694">RNA-binding</keyword>
<name>A0ABD3VNW8_SINWO</name>
<evidence type="ECO:0000259" key="17">
    <source>
        <dbReference type="PROSITE" id="PS51192"/>
    </source>
</evidence>
<dbReference type="PANTHER" id="PTHR14074:SF16">
    <property type="entry name" value="ANTIVIRAL INNATE IMMUNE RESPONSE RECEPTOR RIG-I"/>
    <property type="match status" value="1"/>
</dbReference>
<comment type="subcellular location">
    <subcellularLocation>
        <location evidence="1">Cytoplasm</location>
    </subcellularLocation>
</comment>
<evidence type="ECO:0000256" key="5">
    <source>
        <dbReference type="ARBA" id="ARBA00022588"/>
    </source>
</evidence>
<keyword evidence="6" id="KW-0479">Metal-binding</keyword>
<dbReference type="SUPFAM" id="SSF52540">
    <property type="entry name" value="P-loop containing nucleoside triphosphate hydrolases"/>
    <property type="match status" value="1"/>
</dbReference>
<evidence type="ECO:0000256" key="12">
    <source>
        <dbReference type="ARBA" id="ARBA00022859"/>
    </source>
</evidence>
<dbReference type="InterPro" id="IPR014001">
    <property type="entry name" value="Helicase_ATP-bd"/>
</dbReference>
<dbReference type="SMART" id="SM00490">
    <property type="entry name" value="HELICc"/>
    <property type="match status" value="1"/>
</dbReference>
<evidence type="ECO:0000259" key="18">
    <source>
        <dbReference type="PROSITE" id="PS51194"/>
    </source>
</evidence>
<evidence type="ECO:0000256" key="3">
    <source>
        <dbReference type="ARBA" id="ARBA00012552"/>
    </source>
</evidence>
<dbReference type="PROSITE" id="PS51192">
    <property type="entry name" value="HELICASE_ATP_BIND_1"/>
    <property type="match status" value="1"/>
</dbReference>
<keyword evidence="5" id="KW-0399">Innate immunity</keyword>
<dbReference type="Gene3D" id="3.40.50.300">
    <property type="entry name" value="P-loop containing nucleotide triphosphate hydrolases"/>
    <property type="match status" value="2"/>
</dbReference>
<feature type="compositionally biased region" description="Polar residues" evidence="16">
    <location>
        <begin position="15"/>
        <end position="33"/>
    </location>
</feature>
<dbReference type="AlphaFoldDB" id="A0ABD3VNW8"/>
<gene>
    <name evidence="20" type="ORF">ACJMK2_004847</name>
</gene>
<keyword evidence="12" id="KW-0391">Immunity</keyword>
<dbReference type="PROSITE" id="PS51194">
    <property type="entry name" value="HELICASE_CTER"/>
    <property type="match status" value="1"/>
</dbReference>
<dbReference type="Pfam" id="PF00270">
    <property type="entry name" value="DEAD"/>
    <property type="match status" value="1"/>
</dbReference>
<comment type="caution">
    <text evidence="20">The sequence shown here is derived from an EMBL/GenBank/DDBJ whole genome shotgun (WGS) entry which is preliminary data.</text>
</comment>
<evidence type="ECO:0000256" key="9">
    <source>
        <dbReference type="ARBA" id="ARBA00022806"/>
    </source>
</evidence>
<dbReference type="EC" id="3.6.4.13" evidence="3"/>
<keyword evidence="11" id="KW-0067">ATP-binding</keyword>
<keyword evidence="4" id="KW-0963">Cytoplasm</keyword>
<dbReference type="PANTHER" id="PTHR14074">
    <property type="entry name" value="HELICASE WITH DEATH DOMAIN-RELATED"/>
    <property type="match status" value="1"/>
</dbReference>
<accession>A0ABD3VNW8</accession>
<dbReference type="InterPro" id="IPR021673">
    <property type="entry name" value="RLR_CTR"/>
</dbReference>
<keyword evidence="8" id="KW-0378">Hydrolase</keyword>
<dbReference type="Proteomes" id="UP001634394">
    <property type="component" value="Unassembled WGS sequence"/>
</dbReference>
<dbReference type="GO" id="GO:0003724">
    <property type="term" value="F:RNA helicase activity"/>
    <property type="evidence" value="ECO:0007669"/>
    <property type="project" value="UniProtKB-EC"/>
</dbReference>
<evidence type="ECO:0000256" key="1">
    <source>
        <dbReference type="ARBA" id="ARBA00004496"/>
    </source>
</evidence>
<feature type="domain" description="Helicase ATP-binding" evidence="17">
    <location>
        <begin position="140"/>
        <end position="322"/>
    </location>
</feature>
<dbReference type="Pfam" id="PF00271">
    <property type="entry name" value="Helicase_C"/>
    <property type="match status" value="1"/>
</dbReference>
<dbReference type="InterPro" id="IPR041204">
    <property type="entry name" value="RIG-I-like_C"/>
</dbReference>
<dbReference type="Pfam" id="PF18119">
    <property type="entry name" value="RIG-I_C"/>
    <property type="match status" value="1"/>
</dbReference>
<evidence type="ECO:0000256" key="14">
    <source>
        <dbReference type="ARBA" id="ARBA00023118"/>
    </source>
</evidence>
<proteinExistence type="inferred from homology"/>
<dbReference type="SMART" id="SM00487">
    <property type="entry name" value="DEXDc"/>
    <property type="match status" value="1"/>
</dbReference>
<dbReference type="Gene3D" id="2.170.150.30">
    <property type="entry name" value="RIG-I-like receptor, C-terminal regulatory domain"/>
    <property type="match status" value="1"/>
</dbReference>
<evidence type="ECO:0000256" key="2">
    <source>
        <dbReference type="ARBA" id="ARBA00006866"/>
    </source>
</evidence>
<dbReference type="GO" id="GO:0046872">
    <property type="term" value="F:metal ion binding"/>
    <property type="evidence" value="ECO:0007669"/>
    <property type="project" value="UniProtKB-KW"/>
</dbReference>
<keyword evidence="14" id="KW-0051">Antiviral defense</keyword>
<evidence type="ECO:0000256" key="7">
    <source>
        <dbReference type="ARBA" id="ARBA00022741"/>
    </source>
</evidence>
<dbReference type="GO" id="GO:0045087">
    <property type="term" value="P:innate immune response"/>
    <property type="evidence" value="ECO:0007669"/>
    <property type="project" value="UniProtKB-KW"/>
</dbReference>
<dbReference type="GO" id="GO:0016787">
    <property type="term" value="F:hydrolase activity"/>
    <property type="evidence" value="ECO:0007669"/>
    <property type="project" value="UniProtKB-KW"/>
</dbReference>
<dbReference type="GO" id="GO:0003723">
    <property type="term" value="F:RNA binding"/>
    <property type="evidence" value="ECO:0007669"/>
    <property type="project" value="UniProtKB-KW"/>
</dbReference>
<dbReference type="InterPro" id="IPR001650">
    <property type="entry name" value="Helicase_C-like"/>
</dbReference>
<dbReference type="GO" id="GO:0005737">
    <property type="term" value="C:cytoplasm"/>
    <property type="evidence" value="ECO:0007669"/>
    <property type="project" value="UniProtKB-SubCell"/>
</dbReference>
<reference evidence="20 21" key="1">
    <citation type="submission" date="2024-11" db="EMBL/GenBank/DDBJ databases">
        <title>Chromosome-level genome assembly of the freshwater bivalve Anodonta woodiana.</title>
        <authorList>
            <person name="Chen X."/>
        </authorList>
    </citation>
    <scope>NUCLEOTIDE SEQUENCE [LARGE SCALE GENOMIC DNA]</scope>
    <source>
        <strain evidence="20">MN2024</strain>
        <tissue evidence="20">Gills</tissue>
    </source>
</reference>
<dbReference type="GO" id="GO:0005524">
    <property type="term" value="F:ATP binding"/>
    <property type="evidence" value="ECO:0007669"/>
    <property type="project" value="UniProtKB-KW"/>
</dbReference>
<comment type="catalytic activity">
    <reaction evidence="15">
        <text>ATP + H2O = ADP + phosphate + H(+)</text>
        <dbReference type="Rhea" id="RHEA:13065"/>
        <dbReference type="ChEBI" id="CHEBI:15377"/>
        <dbReference type="ChEBI" id="CHEBI:15378"/>
        <dbReference type="ChEBI" id="CHEBI:30616"/>
        <dbReference type="ChEBI" id="CHEBI:43474"/>
        <dbReference type="ChEBI" id="CHEBI:456216"/>
        <dbReference type="EC" id="3.6.4.13"/>
    </reaction>
    <physiologicalReaction direction="left-to-right" evidence="15">
        <dbReference type="Rhea" id="RHEA:13066"/>
    </physiologicalReaction>
</comment>
<feature type="domain" description="RLR CTR" evidence="19">
    <location>
        <begin position="701"/>
        <end position="832"/>
    </location>
</feature>
<comment type="similarity">
    <text evidence="2">Belongs to the helicase family. RLR subfamily.</text>
</comment>
<dbReference type="EMBL" id="JBJQND010000010">
    <property type="protein sequence ID" value="KAL3863070.1"/>
    <property type="molecule type" value="Genomic_DNA"/>
</dbReference>
<dbReference type="InterPro" id="IPR011545">
    <property type="entry name" value="DEAD/DEAH_box_helicase_dom"/>
</dbReference>
<evidence type="ECO:0000256" key="16">
    <source>
        <dbReference type="SAM" id="MobiDB-lite"/>
    </source>
</evidence>
<dbReference type="GO" id="GO:0051607">
    <property type="term" value="P:defense response to virus"/>
    <property type="evidence" value="ECO:0007669"/>
    <property type="project" value="UniProtKB-KW"/>
</dbReference>
<evidence type="ECO:0000259" key="19">
    <source>
        <dbReference type="PROSITE" id="PS51789"/>
    </source>
</evidence>
<dbReference type="Gene3D" id="1.20.1320.30">
    <property type="match status" value="1"/>
</dbReference>
<sequence length="838" mass="95556">MSHRSKRQCLDKEQANQPSQIQDARVVQDSSATDNIHHSGETVFDSAGKYLDSAAVKAITQESAVLGKYNPAIMSTISLSDPQCSDLQLELDRIVSQHRDKLQKKGEMEPSHGEWSYKDFEEEEEVEEKFQLRSYQEELIRPALKGINVIIVAPTGSGKTHVGCRIIQEHFRLMRQKHGIGKAALLVRDVALADQHGKTCHNLLPTYRIQAVSGETKRNQGISLADCLERRDIVVMTAQLLLNSLMEGEIKSITQFSLLIFDECHHCHDDHAYNKIMQLYRDIKLTPGADTSSLPQVIGLTASVGVGKANDVAQAKRYILKLMANLDADLISTVTENLDELQQYVVMATPDPSSLHLGEEEKTIIHVKSRRNDVFRVSITLVMNEIESMMRNEEVVKNVTAPVDYISVFNAPTEKGSEQYIQWLHNMWNVTATVHDPKVRQFVYPCFKHLMWYNDALIIYIDARVKDAVDYLHEKINDWKDKPKFDNTEQCLLRLYEACMNPQTVQEVPNPKLDALKETILRSFSEKSVDNSRCIVFVKTRNLAGALAAWMTDTPELNALDPTIFVGTNATRDKGGLTKCEQGDKLADFRRGRYKIMVATSVAEEGLDIQQCNLVLRYDHVTHEIAMVQSRGRARAMDSRYCVVAQVGKGTAEKEEINVMREKLMQQAIIELQLDIQQSPQKIRQHLRELQEKDKFNCILQAKQKEERLIKQGEYELRCIQCNSFISMSSDIRKVQNSHNVVIDPSFRDRVSFTKSTEPKFQSPEIQFIGKIACSNCNEDFGTFCNYRNLELPVIKVCQFIVIGQNGEQKKYKKWKKVPFEIPQLTNEEITNLLDKLD</sequence>
<evidence type="ECO:0000256" key="8">
    <source>
        <dbReference type="ARBA" id="ARBA00022801"/>
    </source>
</evidence>
<keyword evidence="10" id="KW-0862">Zinc</keyword>
<dbReference type="InterPro" id="IPR038557">
    <property type="entry name" value="RLR_C_sf"/>
</dbReference>
<feature type="region of interest" description="Disordered" evidence="16">
    <location>
        <begin position="1"/>
        <end position="33"/>
    </location>
</feature>
<evidence type="ECO:0000256" key="15">
    <source>
        <dbReference type="ARBA" id="ARBA00049390"/>
    </source>
</evidence>
<feature type="domain" description="Helicase C-terminal" evidence="18">
    <location>
        <begin position="515"/>
        <end position="691"/>
    </location>
</feature>
<evidence type="ECO:0000313" key="21">
    <source>
        <dbReference type="Proteomes" id="UP001634394"/>
    </source>
</evidence>